<evidence type="ECO:0000256" key="1">
    <source>
        <dbReference type="SAM" id="Phobius"/>
    </source>
</evidence>
<proteinExistence type="predicted"/>
<protein>
    <submittedName>
        <fullName evidence="2">Uncharacterized protein</fullName>
    </submittedName>
</protein>
<keyword evidence="1" id="KW-1133">Transmembrane helix</keyword>
<name>A0A1M5L543_9FLAO</name>
<keyword evidence="1" id="KW-0472">Membrane</keyword>
<feature type="transmembrane region" description="Helical" evidence="1">
    <location>
        <begin position="9"/>
        <end position="26"/>
    </location>
</feature>
<accession>A0A1M5L543</accession>
<evidence type="ECO:0000313" key="3">
    <source>
        <dbReference type="Proteomes" id="UP000184071"/>
    </source>
</evidence>
<keyword evidence="3" id="KW-1185">Reference proteome</keyword>
<evidence type="ECO:0000313" key="2">
    <source>
        <dbReference type="EMBL" id="SHG60137.1"/>
    </source>
</evidence>
<keyword evidence="1" id="KW-0812">Transmembrane</keyword>
<organism evidence="2 3">
    <name type="scientific">Flavobacterium defluvii</name>
    <dbReference type="NCBI Taxonomy" id="370979"/>
    <lineage>
        <taxon>Bacteria</taxon>
        <taxon>Pseudomonadati</taxon>
        <taxon>Bacteroidota</taxon>
        <taxon>Flavobacteriia</taxon>
        <taxon>Flavobacteriales</taxon>
        <taxon>Flavobacteriaceae</taxon>
        <taxon>Flavobacterium</taxon>
    </lineage>
</organism>
<dbReference type="EMBL" id="FQWC01000003">
    <property type="protein sequence ID" value="SHG60137.1"/>
    <property type="molecule type" value="Genomic_DNA"/>
</dbReference>
<gene>
    <name evidence="2" type="ORF">SAMN05443663_103275</name>
</gene>
<reference evidence="3" key="1">
    <citation type="submission" date="2016-11" db="EMBL/GenBank/DDBJ databases">
        <authorList>
            <person name="Varghese N."/>
            <person name="Submissions S."/>
        </authorList>
    </citation>
    <scope>NUCLEOTIDE SEQUENCE [LARGE SCALE GENOMIC DNA]</scope>
    <source>
        <strain evidence="3">DSM 17963</strain>
    </source>
</reference>
<dbReference type="AlphaFoldDB" id="A0A1M5L543"/>
<feature type="transmembrane region" description="Helical" evidence="1">
    <location>
        <begin position="32"/>
        <end position="53"/>
    </location>
</feature>
<sequence>MIFKRNKKYLLHRFLISHIFLFFLILGNKLNLGKIFMVWILTVIIPNVIFSLIKSLSSIEFQNDHIQLIFNKWFFKKDIKSYRYEDLLFTYKQENEGKAWGTRFRIYKKGEEKSLFSVSELDGWYDENIEEIIQELNKIGIEVKTK</sequence>
<dbReference type="Proteomes" id="UP000184071">
    <property type="component" value="Unassembled WGS sequence"/>
</dbReference>
<dbReference type="STRING" id="370979.SAMN05443663_103275"/>